<dbReference type="InterPro" id="IPR000073">
    <property type="entry name" value="AB_hydrolase_1"/>
</dbReference>
<dbReference type="PANTHER" id="PTHR43798:SF5">
    <property type="entry name" value="MONOACYLGLYCEROL LIPASE ABHD6"/>
    <property type="match status" value="1"/>
</dbReference>
<name>A0ABR4ZMT0_9NOCA</name>
<dbReference type="RefSeq" id="WP_052280096.1">
    <property type="nucleotide sequence ID" value="NZ_BDCI01000004.1"/>
</dbReference>
<evidence type="ECO:0000259" key="2">
    <source>
        <dbReference type="Pfam" id="PF12697"/>
    </source>
</evidence>
<dbReference type="EMBL" id="JNFP01000001">
    <property type="protein sequence ID" value="KIA66712.1"/>
    <property type="molecule type" value="Genomic_DNA"/>
</dbReference>
<feature type="chain" id="PRO_5045124040" evidence="1">
    <location>
        <begin position="21"/>
        <end position="319"/>
    </location>
</feature>
<comment type="caution">
    <text evidence="3">The sequence shown here is derived from an EMBL/GenBank/DDBJ whole genome shotgun (WGS) entry which is preliminary data.</text>
</comment>
<accession>A0ABR4ZMT0</accession>
<reference evidence="3 4" key="1">
    <citation type="journal article" date="2014" name="Int. J. Syst. Evol. Microbiol.">
        <title>Nocardia vulneris sp. nov., isolated from wounds of human patients in North America.</title>
        <authorList>
            <person name="Lasker B.A."/>
            <person name="Bell M."/>
            <person name="Klenk H.P."/>
            <person name="Sproer C."/>
            <person name="Schumann C."/>
            <person name="Schumann P."/>
            <person name="Brown J.M."/>
        </authorList>
    </citation>
    <scope>NUCLEOTIDE SEQUENCE [LARGE SCALE GENOMIC DNA]</scope>
    <source>
        <strain evidence="3 4">W9851</strain>
    </source>
</reference>
<sequence>MRRKRLLMFAGATVSLGLLAWLALRDTAPVGHFTSAAGRDRFFTAYDRAMRDLPTPNATLDLRTEFGVVRMYRFDGANPSEPPLVLLPGHAASTPMWAANLPSLRKLRTVYTVDLLGEPGASIQDRPIESHRDQARWLHQALAGLPEPKVYLFGVSIGGWTATNLAIHQPEKIAGVIALDPAMTFAPMPIETILRSIPASVRWFPKSWRDSFNSWTAGGAPVEDVAVADLIESGMRHYAMKLPTPEQFTDDRLRSLTMPFLVILAGRSVIHDAAAAARQAEATLSHATVRRYDQASHAINGEYPDEIAADTAAFLDAHR</sequence>
<keyword evidence="3" id="KW-0378">Hydrolase</keyword>
<evidence type="ECO:0000256" key="1">
    <source>
        <dbReference type="SAM" id="SignalP"/>
    </source>
</evidence>
<proteinExistence type="predicted"/>
<organism evidence="3 4">
    <name type="scientific">Nocardia vulneris</name>
    <dbReference type="NCBI Taxonomy" id="1141657"/>
    <lineage>
        <taxon>Bacteria</taxon>
        <taxon>Bacillati</taxon>
        <taxon>Actinomycetota</taxon>
        <taxon>Actinomycetes</taxon>
        <taxon>Mycobacteriales</taxon>
        <taxon>Nocardiaceae</taxon>
        <taxon>Nocardia</taxon>
    </lineage>
</organism>
<keyword evidence="1" id="KW-0732">Signal</keyword>
<feature type="signal peptide" evidence="1">
    <location>
        <begin position="1"/>
        <end position="20"/>
    </location>
</feature>
<evidence type="ECO:0000313" key="3">
    <source>
        <dbReference type="EMBL" id="KIA66712.1"/>
    </source>
</evidence>
<dbReference type="Pfam" id="PF12697">
    <property type="entry name" value="Abhydrolase_6"/>
    <property type="match status" value="1"/>
</dbReference>
<dbReference type="GO" id="GO:0016787">
    <property type="term" value="F:hydrolase activity"/>
    <property type="evidence" value="ECO:0007669"/>
    <property type="project" value="UniProtKB-KW"/>
</dbReference>
<dbReference type="Proteomes" id="UP000031364">
    <property type="component" value="Unassembled WGS sequence"/>
</dbReference>
<dbReference type="PANTHER" id="PTHR43798">
    <property type="entry name" value="MONOACYLGLYCEROL LIPASE"/>
    <property type="match status" value="1"/>
</dbReference>
<dbReference type="Gene3D" id="3.40.50.1820">
    <property type="entry name" value="alpha/beta hydrolase"/>
    <property type="match status" value="1"/>
</dbReference>
<gene>
    <name evidence="3" type="ORF">FG87_00920</name>
</gene>
<evidence type="ECO:0000313" key="4">
    <source>
        <dbReference type="Proteomes" id="UP000031364"/>
    </source>
</evidence>
<dbReference type="SUPFAM" id="SSF53474">
    <property type="entry name" value="alpha/beta-Hydrolases"/>
    <property type="match status" value="1"/>
</dbReference>
<protein>
    <submittedName>
        <fullName evidence="3">Alpha/beta hydrolase</fullName>
    </submittedName>
</protein>
<feature type="domain" description="AB hydrolase-1" evidence="2">
    <location>
        <begin position="84"/>
        <end position="309"/>
    </location>
</feature>
<dbReference type="InterPro" id="IPR050266">
    <property type="entry name" value="AB_hydrolase_sf"/>
</dbReference>
<keyword evidence="4" id="KW-1185">Reference proteome</keyword>
<dbReference type="InterPro" id="IPR029058">
    <property type="entry name" value="AB_hydrolase_fold"/>
</dbReference>